<comment type="caution">
    <text evidence="2">The sequence shown here is derived from an EMBL/GenBank/DDBJ whole genome shotgun (WGS) entry which is preliminary data.</text>
</comment>
<dbReference type="STRING" id="1108044.GOOTI_182_00700"/>
<evidence type="ECO:0000256" key="1">
    <source>
        <dbReference type="SAM" id="MobiDB-lite"/>
    </source>
</evidence>
<keyword evidence="3" id="KW-1185">Reference proteome</keyword>
<organism evidence="2 3">
    <name type="scientific">Gordonia otitidis (strain DSM 44809 / CCUG 52243 / JCM 12355 / NBRC 100426 / IFM 10032)</name>
    <dbReference type="NCBI Taxonomy" id="1108044"/>
    <lineage>
        <taxon>Bacteria</taxon>
        <taxon>Bacillati</taxon>
        <taxon>Actinomycetota</taxon>
        <taxon>Actinomycetes</taxon>
        <taxon>Mycobacteriales</taxon>
        <taxon>Gordoniaceae</taxon>
        <taxon>Gordonia</taxon>
    </lineage>
</organism>
<dbReference type="OrthoDB" id="4376726at2"/>
<name>H5TQP0_GORO1</name>
<proteinExistence type="predicted"/>
<gene>
    <name evidence="2" type="ORF">GOOTI_182_00700</name>
</gene>
<dbReference type="RefSeq" id="WP_007240006.1">
    <property type="nucleotide sequence ID" value="NZ_BAFB01000182.1"/>
</dbReference>
<evidence type="ECO:0000313" key="3">
    <source>
        <dbReference type="Proteomes" id="UP000005038"/>
    </source>
</evidence>
<feature type="compositionally biased region" description="Acidic residues" evidence="1">
    <location>
        <begin position="1"/>
        <end position="17"/>
    </location>
</feature>
<feature type="region of interest" description="Disordered" evidence="1">
    <location>
        <begin position="52"/>
        <end position="75"/>
    </location>
</feature>
<feature type="region of interest" description="Disordered" evidence="1">
    <location>
        <begin position="1"/>
        <end position="34"/>
    </location>
</feature>
<dbReference type="EMBL" id="BAFB01000182">
    <property type="protein sequence ID" value="GAB35798.1"/>
    <property type="molecule type" value="Genomic_DNA"/>
</dbReference>
<evidence type="ECO:0000313" key="2">
    <source>
        <dbReference type="EMBL" id="GAB35798.1"/>
    </source>
</evidence>
<protein>
    <submittedName>
        <fullName evidence="2">Uncharacterized protein</fullName>
    </submittedName>
</protein>
<dbReference type="AlphaFoldDB" id="H5TQP0"/>
<accession>H5TQP0</accession>
<sequence length="75" mass="7961">MSDSPEFDGIDPEVDDPDIPHDQPHESAFAFGDAKAIGETDRIAREKAIYEAGRHGNVVNRGHALGGTSGTTEGQ</sequence>
<dbReference type="Proteomes" id="UP000005038">
    <property type="component" value="Unassembled WGS sequence"/>
</dbReference>
<reference evidence="2" key="1">
    <citation type="submission" date="2012-02" db="EMBL/GenBank/DDBJ databases">
        <title>Whole genome shotgun sequence of Gordonia otitidis NBRC 100426.</title>
        <authorList>
            <person name="Yoshida I."/>
            <person name="Hosoyama A."/>
            <person name="Tsuchikane K."/>
            <person name="Katsumata H."/>
            <person name="Yamazaki S."/>
            <person name="Fujita N."/>
        </authorList>
    </citation>
    <scope>NUCLEOTIDE SEQUENCE [LARGE SCALE GENOMIC DNA]</scope>
    <source>
        <strain evidence="2">NBRC 100426</strain>
    </source>
</reference>